<gene>
    <name evidence="2" type="ORF">DFR52_10146</name>
</gene>
<protein>
    <submittedName>
        <fullName evidence="2">2,4-dienoyl-CoA reductase-like NADH-dependent reductase (Old Yellow Enzyme family)</fullName>
    </submittedName>
</protein>
<sequence length="370" mass="39480">MTQLFTPFRLRDLTVQNRLVVSPMCQYSATDGLANEHHYVHLGRFALGGYGLVMVEATAVVPEGRITHGCLGLWTDAQVAPLARIVDYLHANGAKAGIQIGHAGRKGSSRLPWRGVGTVTPQDMAELGVTPWTTRAPSAIAESDAYAEPAEMTVAEIEALPAAFVAAARRALAAGFDIIEIHAAHGYLINEFLSPIANRRGDAYGGGRENRMRLALAVVERVREVWPAEKPISVRISSVDGHEHGWKIEDSVVLACELKARGVDLIDCSASGFAGSPLKPAPSYLVPLAGRIRQEAGIATMAVGLITTPEAAADAVDSGRADLVAMARQALNDPNFPHHARAALGDGEAWTHWPVQAGYAVKRLQDALMG</sequence>
<dbReference type="CDD" id="cd02932">
    <property type="entry name" value="OYE_YqiM_FMN"/>
    <property type="match status" value="1"/>
</dbReference>
<dbReference type="AlphaFoldDB" id="A0A317PT02"/>
<dbReference type="GO" id="GO:0010181">
    <property type="term" value="F:FMN binding"/>
    <property type="evidence" value="ECO:0007669"/>
    <property type="project" value="InterPro"/>
</dbReference>
<dbReference type="OrthoDB" id="9804454at2"/>
<dbReference type="EMBL" id="QGTR01000001">
    <property type="protein sequence ID" value="PWW03366.1"/>
    <property type="molecule type" value="Genomic_DNA"/>
</dbReference>
<proteinExistence type="predicted"/>
<dbReference type="Pfam" id="PF00724">
    <property type="entry name" value="Oxidored_FMN"/>
    <property type="match status" value="1"/>
</dbReference>
<dbReference type="InterPro" id="IPR001155">
    <property type="entry name" value="OxRdtase_FMN_N"/>
</dbReference>
<dbReference type="RefSeq" id="WP_110029941.1">
    <property type="nucleotide sequence ID" value="NZ_QGTR01000001.1"/>
</dbReference>
<organism evidence="2 3">
    <name type="scientific">Hoeflea marina</name>
    <dbReference type="NCBI Taxonomy" id="274592"/>
    <lineage>
        <taxon>Bacteria</taxon>
        <taxon>Pseudomonadati</taxon>
        <taxon>Pseudomonadota</taxon>
        <taxon>Alphaproteobacteria</taxon>
        <taxon>Hyphomicrobiales</taxon>
        <taxon>Rhizobiaceae</taxon>
        <taxon>Hoeflea</taxon>
    </lineage>
</organism>
<keyword evidence="3" id="KW-1185">Reference proteome</keyword>
<dbReference type="PANTHER" id="PTHR43303">
    <property type="entry name" value="NADPH DEHYDROGENASE C23G7.10C-RELATED"/>
    <property type="match status" value="1"/>
</dbReference>
<dbReference type="PANTHER" id="PTHR43303:SF3">
    <property type="entry name" value="BLR3436 PROTEIN"/>
    <property type="match status" value="1"/>
</dbReference>
<reference evidence="2 3" key="1">
    <citation type="submission" date="2018-05" db="EMBL/GenBank/DDBJ databases">
        <title>Genomic Encyclopedia of Type Strains, Phase IV (KMG-IV): sequencing the most valuable type-strain genomes for metagenomic binning, comparative biology and taxonomic classification.</title>
        <authorList>
            <person name="Goeker M."/>
        </authorList>
    </citation>
    <scope>NUCLEOTIDE SEQUENCE [LARGE SCALE GENOMIC DNA]</scope>
    <source>
        <strain evidence="2 3">DSM 16791</strain>
    </source>
</reference>
<dbReference type="GO" id="GO:0050661">
    <property type="term" value="F:NADP binding"/>
    <property type="evidence" value="ECO:0007669"/>
    <property type="project" value="InterPro"/>
</dbReference>
<evidence type="ECO:0000313" key="2">
    <source>
        <dbReference type="EMBL" id="PWW03366.1"/>
    </source>
</evidence>
<dbReference type="Gene3D" id="3.20.20.70">
    <property type="entry name" value="Aldolase class I"/>
    <property type="match status" value="1"/>
</dbReference>
<evidence type="ECO:0000313" key="3">
    <source>
        <dbReference type="Proteomes" id="UP000246352"/>
    </source>
</evidence>
<accession>A0A317PT02</accession>
<name>A0A317PT02_9HYPH</name>
<dbReference type="InterPro" id="IPR044152">
    <property type="entry name" value="YqjM-like"/>
</dbReference>
<feature type="domain" description="NADH:flavin oxidoreductase/NADH oxidase N-terminal" evidence="1">
    <location>
        <begin position="3"/>
        <end position="342"/>
    </location>
</feature>
<dbReference type="SUPFAM" id="SSF51395">
    <property type="entry name" value="FMN-linked oxidoreductases"/>
    <property type="match status" value="1"/>
</dbReference>
<dbReference type="InterPro" id="IPR013785">
    <property type="entry name" value="Aldolase_TIM"/>
</dbReference>
<comment type="caution">
    <text evidence="2">The sequence shown here is derived from an EMBL/GenBank/DDBJ whole genome shotgun (WGS) entry which is preliminary data.</text>
</comment>
<dbReference type="GO" id="GO:0003959">
    <property type="term" value="F:NADPH dehydrogenase activity"/>
    <property type="evidence" value="ECO:0007669"/>
    <property type="project" value="InterPro"/>
</dbReference>
<evidence type="ECO:0000259" key="1">
    <source>
        <dbReference type="Pfam" id="PF00724"/>
    </source>
</evidence>
<dbReference type="Proteomes" id="UP000246352">
    <property type="component" value="Unassembled WGS sequence"/>
</dbReference>